<keyword evidence="3" id="KW-1185">Reference proteome</keyword>
<feature type="transmembrane region" description="Helical" evidence="1">
    <location>
        <begin position="130"/>
        <end position="150"/>
    </location>
</feature>
<gene>
    <name evidence="2" type="ORF">GI584_05930</name>
</gene>
<evidence type="ECO:0000256" key="1">
    <source>
        <dbReference type="SAM" id="Phobius"/>
    </source>
</evidence>
<reference evidence="2 3" key="1">
    <citation type="submission" date="2019-11" db="EMBL/GenBank/DDBJ databases">
        <title>Gracilibacillus salitolerans sp. nov., a moderate halophile isolated from a saline soil in northwest China.</title>
        <authorList>
            <person name="Gan L."/>
        </authorList>
    </citation>
    <scope>NUCLEOTIDE SEQUENCE [LARGE SCALE GENOMIC DNA]</scope>
    <source>
        <strain evidence="2 3">SCU50</strain>
    </source>
</reference>
<dbReference type="KEGG" id="grc:GI584_05930"/>
<feature type="transmembrane region" description="Helical" evidence="1">
    <location>
        <begin position="95"/>
        <end position="118"/>
    </location>
</feature>
<feature type="transmembrane region" description="Helical" evidence="1">
    <location>
        <begin position="37"/>
        <end position="53"/>
    </location>
</feature>
<keyword evidence="1" id="KW-0812">Transmembrane</keyword>
<accession>A0A5Q2THG4</accession>
<dbReference type="Proteomes" id="UP000339690">
    <property type="component" value="Chromosome"/>
</dbReference>
<dbReference type="NCBIfam" id="NF041644">
    <property type="entry name" value="CBO0543_fam"/>
    <property type="match status" value="1"/>
</dbReference>
<name>A0A5Q2THG4_9BACI</name>
<dbReference type="AlphaFoldDB" id="A0A5Q2THG4"/>
<dbReference type="EMBL" id="CP045915">
    <property type="protein sequence ID" value="QGH33581.1"/>
    <property type="molecule type" value="Genomic_DNA"/>
</dbReference>
<evidence type="ECO:0000313" key="2">
    <source>
        <dbReference type="EMBL" id="QGH33581.1"/>
    </source>
</evidence>
<keyword evidence="1" id="KW-1133">Transmembrane helix</keyword>
<proteinExistence type="predicted"/>
<sequence length="187" mass="22627">MIIPEEVAKKTDDVYKILVEANQKDHNIWMEYVFLSWQWWFCFILSIIPWVLWWKYRKKESTNRLLLGAFFTIFISMFLDSFGTELGYWDYRYELIPFLPAFFPWDLSLLPVAFLLLVQIKPNISPILKAIFYAFLSSLIGEPFFEWLGFYKSINWNHLYSLPIQFIIFLFGYFLVTSTSFEEVKRR</sequence>
<organism evidence="2 3">
    <name type="scientific">Gracilibacillus salitolerans</name>
    <dbReference type="NCBI Taxonomy" id="2663022"/>
    <lineage>
        <taxon>Bacteria</taxon>
        <taxon>Bacillati</taxon>
        <taxon>Bacillota</taxon>
        <taxon>Bacilli</taxon>
        <taxon>Bacillales</taxon>
        <taxon>Bacillaceae</taxon>
        <taxon>Gracilibacillus</taxon>
    </lineage>
</organism>
<dbReference type="RefSeq" id="WP_153790596.1">
    <property type="nucleotide sequence ID" value="NZ_CP045915.1"/>
</dbReference>
<dbReference type="InterPro" id="IPR048147">
    <property type="entry name" value="CBO0543-like"/>
</dbReference>
<keyword evidence="1" id="KW-0472">Membrane</keyword>
<protein>
    <submittedName>
        <fullName evidence="2">Uncharacterized protein</fullName>
    </submittedName>
</protein>
<feature type="transmembrane region" description="Helical" evidence="1">
    <location>
        <begin position="162"/>
        <end position="181"/>
    </location>
</feature>
<evidence type="ECO:0000313" key="3">
    <source>
        <dbReference type="Proteomes" id="UP000339690"/>
    </source>
</evidence>
<feature type="transmembrane region" description="Helical" evidence="1">
    <location>
        <begin position="65"/>
        <end position="83"/>
    </location>
</feature>